<keyword evidence="3" id="KW-1185">Reference proteome</keyword>
<feature type="region of interest" description="Disordered" evidence="1">
    <location>
        <begin position="323"/>
        <end position="343"/>
    </location>
</feature>
<dbReference type="PANTHER" id="PTHR12975:SF6">
    <property type="entry name" value="TRAFFICKING PROTEIN PARTICLE COMPLEX SUBUNIT 8"/>
    <property type="match status" value="1"/>
</dbReference>
<dbReference type="EMBL" id="CP029524">
    <property type="protein sequence ID" value="AYU79499.1"/>
    <property type="molecule type" value="Genomic_DNA"/>
</dbReference>
<evidence type="ECO:0000313" key="2">
    <source>
        <dbReference type="EMBL" id="AYU79499.1"/>
    </source>
</evidence>
<feature type="region of interest" description="Disordered" evidence="1">
    <location>
        <begin position="834"/>
        <end position="853"/>
    </location>
</feature>
<feature type="region of interest" description="Disordered" evidence="1">
    <location>
        <begin position="2210"/>
        <end position="2241"/>
    </location>
</feature>
<dbReference type="InterPro" id="IPR024420">
    <property type="entry name" value="TRAPP_III_complex_Trs85"/>
</dbReference>
<evidence type="ECO:0000313" key="3">
    <source>
        <dbReference type="Proteomes" id="UP000274082"/>
    </source>
</evidence>
<organism evidence="2 3">
    <name type="scientific">Leishmania donovani</name>
    <dbReference type="NCBI Taxonomy" id="5661"/>
    <lineage>
        <taxon>Eukaryota</taxon>
        <taxon>Discoba</taxon>
        <taxon>Euglenozoa</taxon>
        <taxon>Kinetoplastea</taxon>
        <taxon>Metakinetoplastina</taxon>
        <taxon>Trypanosomatida</taxon>
        <taxon>Trypanosomatidae</taxon>
        <taxon>Leishmaniinae</taxon>
        <taxon>Leishmania</taxon>
    </lineage>
</organism>
<feature type="compositionally biased region" description="Low complexity" evidence="1">
    <location>
        <begin position="131"/>
        <end position="145"/>
    </location>
</feature>
<proteinExistence type="predicted"/>
<dbReference type="VEuPathDB" id="TriTrypDB:LDHU3_25.2070"/>
<gene>
    <name evidence="2" type="ORF">LdCL_250022000</name>
</gene>
<feature type="region of interest" description="Disordered" evidence="1">
    <location>
        <begin position="862"/>
        <end position="881"/>
    </location>
</feature>
<dbReference type="OrthoDB" id="437922at2759"/>
<dbReference type="VEuPathDB" id="TriTrypDB:LdBPK_251630.1"/>
<feature type="region of interest" description="Disordered" evidence="1">
    <location>
        <begin position="1665"/>
        <end position="1690"/>
    </location>
</feature>
<feature type="region of interest" description="Disordered" evidence="1">
    <location>
        <begin position="119"/>
        <end position="147"/>
    </location>
</feature>
<dbReference type="Pfam" id="PF12739">
    <property type="entry name" value="TRAPPC-Trs85"/>
    <property type="match status" value="1"/>
</dbReference>
<dbReference type="VEuPathDB" id="TriTrypDB:LdCL_250022000"/>
<evidence type="ECO:0000256" key="1">
    <source>
        <dbReference type="SAM" id="MobiDB-lite"/>
    </source>
</evidence>
<dbReference type="GO" id="GO:1990072">
    <property type="term" value="C:TRAPPIII protein complex"/>
    <property type="evidence" value="ECO:0007669"/>
    <property type="project" value="TreeGrafter"/>
</dbReference>
<reference evidence="2 3" key="1">
    <citation type="journal article" date="2018" name="Sci. Rep.">
        <title>A complete Leishmania donovani reference genome identifies novel genetic variations associated with virulence.</title>
        <authorList>
            <person name="Lypaczewski P."/>
            <person name="Hoshizaki J."/>
            <person name="Zhang W.-W."/>
            <person name="McCall L.-I."/>
            <person name="Torcivia-Rodriguez J."/>
            <person name="Simonyan V."/>
            <person name="Kaur A."/>
            <person name="Dewar K."/>
            <person name="Matlashewski G."/>
        </authorList>
    </citation>
    <scope>NUCLEOTIDE SEQUENCE [LARGE SCALE GENOMIC DNA]</scope>
    <source>
        <strain evidence="2 3">LdCL</strain>
    </source>
</reference>
<dbReference type="PANTHER" id="PTHR12975">
    <property type="entry name" value="TRANSPORT PROTEIN TRAPP"/>
    <property type="match status" value="1"/>
</dbReference>
<name>A0A3S7WZ65_LEIDO</name>
<dbReference type="Proteomes" id="UP000274082">
    <property type="component" value="Chromosome 25"/>
</dbReference>
<feature type="compositionally biased region" description="Pro residues" evidence="1">
    <location>
        <begin position="1676"/>
        <end position="1685"/>
    </location>
</feature>
<accession>A0A3S7WZ65</accession>
<feature type="region of interest" description="Disordered" evidence="1">
    <location>
        <begin position="2270"/>
        <end position="2301"/>
    </location>
</feature>
<sequence>MSLEDWVEQRYARPVVVVESSAAADAICARNGMDLIHLLRLHSVYAGGPLYARIGDRSEPVACNKFGVRLMRTECVRDVSLSQVARHTRHLLRNAAAFDLAYGEQLDAALRDIVAKNRSRHDGSLPRPVRAAQPSTESSSPPAASEVIGGPAAVSTLLERACPTWHRAFIRDLHSLVRCSSFDTIDYPIGALFAVATTEAGGVEGMLQVFRAQARRIQELRASLPGMDTELHQYYLILHDNTSPLSPSLSTARQVLTSVQQLYGANYCALIKVNSVVDPRTVKNLDPSMWIAASPMVMDVPSAQALHQAAAQAAAAASSNTVTASQSPSASTTSPSSGAASPSGTAADCAPALSFRAVHRTCGTWPNSNTAIITGCYMSPEDVTDVHNVMAYYLSQSLFKFVERRLRMLDVSVQDRRTTTLSKMAAWFKGKDEGRPRTADVVKTPNGLDSSAFPRYVAHSLEMQMRHCGDLSLALHDLKGAISYYRMCIEELLETLALRPYNRALIAACQEGIGVAQLLQGKLVPQSLTPWYTGVTSATQRVSSQTNRWEVAWNDYLAAGTPTHAVRVAFLLYESSRVRTPPMLDRCHAILTHLLRSGILQRQNLLSGVVNDLLAGIAAFTNPPFPAGLEVPPSIPRDYPVYMNLRRFAQRLQRAGALYRADNSLEQALRCYLRVLQLLRAFDPQETWKTLTEHLYLAAGQLYMQLGQDVRGIAMTSVAVAQGTPLYRHPATAQQAFEGFWAQQKRMLSSMGYALCPHMPMPRILRGSFRVDRNYYSTDTLTDDAARKMSEAAAETEWHSMEKHLKKNYTETVLRAHPSYRFPAFHGGSKYGCGGTAHSRRSQDGHSGSCSTANSSYRYNTAADRRGGASSPAVSQQAGARQDDHVFPMAEAASGSAAQPQRRFTIAKAEPLALNFVMENIIGCSIEATDLTLLYLDYASPEQLWKSSMTQTVRLEAGARRRVSLSFDPVSEGEYAIIGLCWSLLGQEGYYYFATRESRPGCPESLYEYAIENPMPSLDAPENIHVSVTPSKACVTATFQPPIPEHLCDGEYFYTNLVVRNTSAQQDAVHVVLQRSPAASHLMYIEEFGRLQNLEREAPLVLAEHLKAQETRTFAVTIRAQHRRSDAALQNTPNYFFLLIAYLSGPLPEPEKLPPCLFASAAELDPANATPPTESALTSTMASPTSLLHRQLHSPTAAVAAHKAAGGPAVMVCLHRLLRRCEVQPVVAMHSTVLPPANASLQTAVVLTVKNISPAVARAPVTATAATAITTTSGEPASITPASTPDVVQAVPVSSSGSAASSCHTHARGHSYAPVRVARVLVVHSPRWGVEHKGTEELFADCAVHCLLSHGDSLTLPLLVKRQPRAAEGADATVRRVSLSDGAAATSAGAQCPYRDTTCIALAKALPSPARAKAVEEHLGTSVSQSERNLFFLQTSCVGPGHVGARPSADEAGGGLAFYADKAGQQKEATKTAKQRRCDEADEERRLCGGPIEQYTPLAIAVAWVREEGGGAESHKKHSGVGGDLGQREGQVFLFVDPIEHVYQTVAQQQKRQAEQESATSLRPALSAVRAGVSAEQTQQELCEAMLVRYASLKRWQGALVSHVQAPPVVRVTPSRASDKTVAAPVPVTLRCLSLAPVPLLVTAEALPPPVPHHSLSFLKHAREGGARGDQAASPATPPPPPSPPAAMTASGSDVPVLFVGKTVHTFLLMPSEEYEVQFTALALRPGLVDCQRISLSAASICYLHSTAEKDDDGADGADEMRGTEGAQPLMCTGMTLPSLIRALLSHKTPSAAPRTAPRVLLSDRQLCGRQRPDDGADMRSGAERCGRRQALQGYLAAAAHSSVMTLVERYGTRAAELVRQLAPLGPAGGATVSQVMSYTAPALTRVIMVDDRAATSTAVGEGSGVTVRKAAPAAAPVAAVSAPSTAAAAATRSHDAARKFFRQLEIFETELERARLGNVSDPHGLQYVYRPTVKMAGGGTSRGGHCTANSSFATPRSVTSVAGVGGSAAAPLRSPSWSTPLMPAAAPPPLTEEAMAIGNGGVSAPDSVGGSWVADLVSATSRKMDSVAQPAVVAAVGAQGTFSSVRSPARQPCDDAEELCSPLHLPAVAFESHAAEAAFTLDISEASSPLQWSHDGPHPLSGADGMGSVECMAELAVREDSDPLCVAGTKTQIGLVSPMRQLRSSDVRIACAADVCDGTEVLMNAADAKDTETWTSPAARHAPSLPRHSQEAGNSQEAEHSAFAAWVHNPLSPSSASGIAASSPAGFTADVAVGIPPPSPSSSSLPPSGAAAVDATTPPT</sequence>
<feature type="region of interest" description="Disordered" evidence="1">
    <location>
        <begin position="1750"/>
        <end position="1769"/>
    </location>
</feature>
<protein>
    <submittedName>
        <fullName evidence="2">ER-Golgi trafficking TRAPP I complex 85 kDa subunit, putative</fullName>
    </submittedName>
</protein>